<evidence type="ECO:0000256" key="1">
    <source>
        <dbReference type="SAM" id="MobiDB-lite"/>
    </source>
</evidence>
<proteinExistence type="predicted"/>
<accession>A0A6I5N164</accession>
<gene>
    <name evidence="2" type="ORF">F6S87_06300</name>
</gene>
<dbReference type="EMBL" id="VYSG01000002">
    <property type="protein sequence ID" value="NEG70206.1"/>
    <property type="molecule type" value="Genomic_DNA"/>
</dbReference>
<comment type="caution">
    <text evidence="2">The sequence shown here is derived from an EMBL/GenBank/DDBJ whole genome shotgun (WGS) entry which is preliminary data.</text>
</comment>
<protein>
    <submittedName>
        <fullName evidence="2">DUF488 family protein</fullName>
    </submittedName>
</protein>
<dbReference type="Proteomes" id="UP000469292">
    <property type="component" value="Unassembled WGS sequence"/>
</dbReference>
<feature type="region of interest" description="Disordered" evidence="1">
    <location>
        <begin position="141"/>
        <end position="174"/>
    </location>
</feature>
<evidence type="ECO:0000313" key="2">
    <source>
        <dbReference type="EMBL" id="NEG70206.1"/>
    </source>
</evidence>
<dbReference type="AlphaFoldDB" id="A0A6I5N164"/>
<reference evidence="2 3" key="1">
    <citation type="submission" date="2019-09" db="EMBL/GenBank/DDBJ databases">
        <title>Phylogenetic characterization of a novel taxon of the genus Bifidobacterium: Bifidobacterium choloepi sp. nov.</title>
        <authorList>
            <person name="Modesto M."/>
            <person name="Satti M."/>
        </authorList>
    </citation>
    <scope>NUCLEOTIDE SEQUENCE [LARGE SCALE GENOMIC DNA]</scope>
    <source>
        <strain evidence="2 3">BRDM6</strain>
    </source>
</reference>
<dbReference type="PANTHER" id="PTHR36849:SF1">
    <property type="entry name" value="CYTOPLASMIC PROTEIN"/>
    <property type="match status" value="1"/>
</dbReference>
<organism evidence="2 3">
    <name type="scientific">Bifidobacterium choloepi</name>
    <dbReference type="NCBI Taxonomy" id="2614131"/>
    <lineage>
        <taxon>Bacteria</taxon>
        <taxon>Bacillati</taxon>
        <taxon>Actinomycetota</taxon>
        <taxon>Actinomycetes</taxon>
        <taxon>Bifidobacteriales</taxon>
        <taxon>Bifidobacteriaceae</taxon>
        <taxon>Bifidobacterium</taxon>
    </lineage>
</organism>
<evidence type="ECO:0000313" key="3">
    <source>
        <dbReference type="Proteomes" id="UP000469292"/>
    </source>
</evidence>
<keyword evidence="3" id="KW-1185">Reference proteome</keyword>
<dbReference type="PANTHER" id="PTHR36849">
    <property type="entry name" value="CYTOPLASMIC PROTEIN-RELATED"/>
    <property type="match status" value="1"/>
</dbReference>
<dbReference type="InterPro" id="IPR052552">
    <property type="entry name" value="YeaO-like"/>
</dbReference>
<name>A0A6I5N164_9BIFI</name>
<dbReference type="Pfam" id="PF22752">
    <property type="entry name" value="DUF488-N3i"/>
    <property type="match status" value="2"/>
</dbReference>
<feature type="compositionally biased region" description="Basic and acidic residues" evidence="1">
    <location>
        <begin position="144"/>
        <end position="156"/>
    </location>
</feature>
<sequence length="361" mass="41255">MLHELRIKRVYDHPSPDDGYRILVDRAWPRGLSRETADLYYRANRELGPSAELKAFLGHTRPNFPVFAERYVDELDSRPEAHEMARKIRELLEHDNVTLVYISRHPTKNTAVIVRNWLYRQWGMRPQLPVWYTTTGLDAPGSHASEDANHAGRTDRANASTPTDEQGDSMDTNERNDDLAKAARIADEPVVGASDNPRMTVRTEEKAAETADEERRLFREGDKIERRGGTVESEYPHSIRIKRIYEEPAADDGARILVDRLWPRGVSREKAQLTDWSDYEVPPTAELRKWFGHDPAKFAEFRKRYVAELDASGDAHDFADKVGKTLRDENVTLLYAAKDTVHNGAVVLRDWLDGQLGIATK</sequence>